<gene>
    <name evidence="1" type="ORF">A2U01_0099865</name>
</gene>
<dbReference type="EMBL" id="LXQA010954265">
    <property type="protein sequence ID" value="MCI78595.1"/>
    <property type="molecule type" value="Genomic_DNA"/>
</dbReference>
<evidence type="ECO:0000313" key="2">
    <source>
        <dbReference type="Proteomes" id="UP000265520"/>
    </source>
</evidence>
<comment type="caution">
    <text evidence="1">The sequence shown here is derived from an EMBL/GenBank/DDBJ whole genome shotgun (WGS) entry which is preliminary data.</text>
</comment>
<evidence type="ECO:0000313" key="1">
    <source>
        <dbReference type="EMBL" id="MCI78595.1"/>
    </source>
</evidence>
<dbReference type="AlphaFoldDB" id="A0A392UV33"/>
<protein>
    <submittedName>
        <fullName evidence="1">Uncharacterized protein</fullName>
    </submittedName>
</protein>
<sequence length="59" mass="6559">MGKVRISSKMELLLANKSMINAHSLVEDVVVKVKDLTFAVDFVVLDIDSADERDIILGR</sequence>
<dbReference type="Proteomes" id="UP000265520">
    <property type="component" value="Unassembled WGS sequence"/>
</dbReference>
<name>A0A392UV33_9FABA</name>
<feature type="non-terminal residue" evidence="1">
    <location>
        <position position="59"/>
    </location>
</feature>
<reference evidence="1 2" key="1">
    <citation type="journal article" date="2018" name="Front. Plant Sci.">
        <title>Red Clover (Trifolium pratense) and Zigzag Clover (T. medium) - A Picture of Genomic Similarities and Differences.</title>
        <authorList>
            <person name="Dluhosova J."/>
            <person name="Istvanek J."/>
            <person name="Nedelnik J."/>
            <person name="Repkova J."/>
        </authorList>
    </citation>
    <scope>NUCLEOTIDE SEQUENCE [LARGE SCALE GENOMIC DNA]</scope>
    <source>
        <strain evidence="2">cv. 10/8</strain>
        <tissue evidence="1">Leaf</tissue>
    </source>
</reference>
<organism evidence="1 2">
    <name type="scientific">Trifolium medium</name>
    <dbReference type="NCBI Taxonomy" id="97028"/>
    <lineage>
        <taxon>Eukaryota</taxon>
        <taxon>Viridiplantae</taxon>
        <taxon>Streptophyta</taxon>
        <taxon>Embryophyta</taxon>
        <taxon>Tracheophyta</taxon>
        <taxon>Spermatophyta</taxon>
        <taxon>Magnoliopsida</taxon>
        <taxon>eudicotyledons</taxon>
        <taxon>Gunneridae</taxon>
        <taxon>Pentapetalae</taxon>
        <taxon>rosids</taxon>
        <taxon>fabids</taxon>
        <taxon>Fabales</taxon>
        <taxon>Fabaceae</taxon>
        <taxon>Papilionoideae</taxon>
        <taxon>50 kb inversion clade</taxon>
        <taxon>NPAAA clade</taxon>
        <taxon>Hologalegina</taxon>
        <taxon>IRL clade</taxon>
        <taxon>Trifolieae</taxon>
        <taxon>Trifolium</taxon>
    </lineage>
</organism>
<accession>A0A392UV33</accession>
<keyword evidence="2" id="KW-1185">Reference proteome</keyword>
<proteinExistence type="predicted"/>